<gene>
    <name evidence="2" type="ORF">ACD_3C00225G0002</name>
</gene>
<evidence type="ECO:0000259" key="1">
    <source>
        <dbReference type="Pfam" id="PF21805"/>
    </source>
</evidence>
<accession>K2GAU9</accession>
<evidence type="ECO:0000313" key="2">
    <source>
        <dbReference type="EMBL" id="EKE27299.1"/>
    </source>
</evidence>
<reference evidence="2" key="1">
    <citation type="journal article" date="2012" name="Science">
        <title>Fermentation, hydrogen, and sulfur metabolism in multiple uncultivated bacterial phyla.</title>
        <authorList>
            <person name="Wrighton K.C."/>
            <person name="Thomas B.C."/>
            <person name="Sharon I."/>
            <person name="Miller C.S."/>
            <person name="Castelle C.J."/>
            <person name="VerBerkmoes N.C."/>
            <person name="Wilkins M.J."/>
            <person name="Hettich R.L."/>
            <person name="Lipton M.S."/>
            <person name="Williams K.H."/>
            <person name="Long P.E."/>
            <person name="Banfield J.F."/>
        </authorList>
    </citation>
    <scope>NUCLEOTIDE SEQUENCE [LARGE SCALE GENOMIC DNA]</scope>
</reference>
<dbReference type="AlphaFoldDB" id="K2GAU9"/>
<feature type="domain" description="Imm-5-like" evidence="1">
    <location>
        <begin position="15"/>
        <end position="136"/>
    </location>
</feature>
<dbReference type="EMBL" id="AMFJ01000499">
    <property type="protein sequence ID" value="EKE27299.1"/>
    <property type="molecule type" value="Genomic_DNA"/>
</dbReference>
<name>K2GAU9_9BACT</name>
<organism evidence="2">
    <name type="scientific">uncultured bacterium</name>
    <name type="common">gcode 4</name>
    <dbReference type="NCBI Taxonomy" id="1234023"/>
    <lineage>
        <taxon>Bacteria</taxon>
        <taxon>environmental samples</taxon>
    </lineage>
</organism>
<protein>
    <recommendedName>
        <fullName evidence="1">Imm-5-like domain-containing protein</fullName>
    </recommendedName>
</protein>
<comment type="caution">
    <text evidence="2">The sequence shown here is derived from an EMBL/GenBank/DDBJ whole genome shotgun (WGS) entry which is preliminary data.</text>
</comment>
<sequence>MRDTRFIAEHRGWPLTKEQHHQLIGWSCECVRHVLPLLDGNIDNRIINALNIAEEWRKGNTSVWEALNAAYSVITAARDSKNLTEIAIFRAAWHAVATAHMADHAPGWAEYALKAIIYEGKSFDEERKWQDEQLPSEIKELVLSSRDMKGKAWNSSFQKAQKLRNKLRW</sequence>
<dbReference type="InterPro" id="IPR048667">
    <property type="entry name" value="Imm5-like"/>
</dbReference>
<dbReference type="Pfam" id="PF21805">
    <property type="entry name" value="Imm5_like"/>
    <property type="match status" value="1"/>
</dbReference>
<proteinExistence type="predicted"/>